<dbReference type="AlphaFoldDB" id="A0A2N9LAI4"/>
<feature type="chain" id="PRO_5014744350" description="Outer membrane protein beta-barrel domain-containing protein" evidence="2">
    <location>
        <begin position="27"/>
        <end position="208"/>
    </location>
</feature>
<evidence type="ECO:0000313" key="4">
    <source>
        <dbReference type="EMBL" id="SPE20278.1"/>
    </source>
</evidence>
<dbReference type="Pfam" id="PF13505">
    <property type="entry name" value="OMP_b-brl"/>
    <property type="match status" value="1"/>
</dbReference>
<feature type="signal peptide" evidence="2">
    <location>
        <begin position="1"/>
        <end position="26"/>
    </location>
</feature>
<protein>
    <recommendedName>
        <fullName evidence="3">Outer membrane protein beta-barrel domain-containing protein</fullName>
    </recommendedName>
</protein>
<proteinExistence type="predicted"/>
<keyword evidence="1 2" id="KW-0732">Signal</keyword>
<dbReference type="Proteomes" id="UP000239735">
    <property type="component" value="Unassembled WGS sequence"/>
</dbReference>
<dbReference type="InterPro" id="IPR027385">
    <property type="entry name" value="Beta-barrel_OMP"/>
</dbReference>
<evidence type="ECO:0000313" key="5">
    <source>
        <dbReference type="Proteomes" id="UP000239735"/>
    </source>
</evidence>
<organism evidence="4 5">
    <name type="scientific">Candidatus Sulfuritelmatomonas gaucii</name>
    <dbReference type="NCBI Taxonomy" id="2043161"/>
    <lineage>
        <taxon>Bacteria</taxon>
        <taxon>Pseudomonadati</taxon>
        <taxon>Acidobacteriota</taxon>
        <taxon>Terriglobia</taxon>
        <taxon>Terriglobales</taxon>
        <taxon>Acidobacteriaceae</taxon>
        <taxon>Candidatus Sulfuritelmatomonas</taxon>
    </lineage>
</organism>
<evidence type="ECO:0000256" key="2">
    <source>
        <dbReference type="SAM" id="SignalP"/>
    </source>
</evidence>
<dbReference type="EMBL" id="OKRB01000085">
    <property type="protein sequence ID" value="SPE20278.1"/>
    <property type="molecule type" value="Genomic_DNA"/>
</dbReference>
<gene>
    <name evidence="4" type="ORF">SBA5_290132</name>
</gene>
<accession>A0A2N9LAI4</accession>
<dbReference type="Gene3D" id="2.40.160.20">
    <property type="match status" value="1"/>
</dbReference>
<evidence type="ECO:0000256" key="1">
    <source>
        <dbReference type="ARBA" id="ARBA00022729"/>
    </source>
</evidence>
<dbReference type="SUPFAM" id="SSF56925">
    <property type="entry name" value="OMPA-like"/>
    <property type="match status" value="1"/>
</dbReference>
<evidence type="ECO:0000259" key="3">
    <source>
        <dbReference type="Pfam" id="PF13505"/>
    </source>
</evidence>
<sequence>MHRKSPSAVTLLLFGFVSLSGLAVHAQTSVGLSLYGAFSGTTNGNGVQQSASNSAGGLVELRHISNPILGWEATYSYNRANQTYSYNPPPECPAPGCALPSGAVSANAHEITGDWVPSIRISNFRPFGVLGLGLLLNEPASGQSSTTSSYQAVYVYGAGLDWGLLPHLGLRFQYRGNLYKAPDVTRLYTSTDAFTHTAEPMIGAYLSF</sequence>
<reference evidence="5" key="1">
    <citation type="submission" date="2018-02" db="EMBL/GenBank/DDBJ databases">
        <authorList>
            <person name="Hausmann B."/>
        </authorList>
    </citation>
    <scope>NUCLEOTIDE SEQUENCE [LARGE SCALE GENOMIC DNA]</scope>
    <source>
        <strain evidence="5">Peat soil MAG SbA5</strain>
    </source>
</reference>
<feature type="domain" description="Outer membrane protein beta-barrel" evidence="3">
    <location>
        <begin position="10"/>
        <end position="180"/>
    </location>
</feature>
<dbReference type="InterPro" id="IPR011250">
    <property type="entry name" value="OMP/PagP_B-barrel"/>
</dbReference>
<name>A0A2N9LAI4_9BACT</name>
<dbReference type="OrthoDB" id="122222at2"/>